<feature type="region of interest" description="Disordered" evidence="1">
    <location>
        <begin position="1"/>
        <end position="35"/>
    </location>
</feature>
<evidence type="ECO:0000313" key="3">
    <source>
        <dbReference type="Proteomes" id="UP000247634"/>
    </source>
</evidence>
<organism evidence="2 3">
    <name type="scientific">Streptomyces actuosus</name>
    <dbReference type="NCBI Taxonomy" id="1885"/>
    <lineage>
        <taxon>Bacteria</taxon>
        <taxon>Bacillati</taxon>
        <taxon>Actinomycetota</taxon>
        <taxon>Actinomycetes</taxon>
        <taxon>Kitasatosporales</taxon>
        <taxon>Streptomycetaceae</taxon>
        <taxon>Streptomyces</taxon>
    </lineage>
</organism>
<protein>
    <submittedName>
        <fullName evidence="2">Uncharacterized protein</fullName>
    </submittedName>
</protein>
<evidence type="ECO:0000313" key="2">
    <source>
        <dbReference type="EMBL" id="AWT43691.1"/>
    </source>
</evidence>
<feature type="compositionally biased region" description="Basic and acidic residues" evidence="1">
    <location>
        <begin position="14"/>
        <end position="25"/>
    </location>
</feature>
<name>A0A2U9P3F0_STRAS</name>
<keyword evidence="3" id="KW-1185">Reference proteome</keyword>
<dbReference type="Proteomes" id="UP000247634">
    <property type="component" value="Chromosome"/>
</dbReference>
<dbReference type="OrthoDB" id="3538879at2"/>
<dbReference type="RefSeq" id="WP_110628603.1">
    <property type="nucleotide sequence ID" value="NZ_CP029788.1"/>
</dbReference>
<sequence>MTVVEAPPPLPVRDTARHRAPDQGAREGTGGGLSPMLTRLAAERATGVLVREGGALYLADGLVLHAESPYAPGIGTLLTASGAVPAEEWWTAAGTAGDLPGTARLLLAGGWLTRAALEICHLHALYDAAYFALAPSSSPGRFHYGPPPEADGPLPAVPVAAVEREVLRRRALLHRLWPDALLDGVPLLRTAPVAAPGVTARQAAVLALADGVRTAPDIALAQGRRVFPTLVEVRRLVAAGLLGTPPPPPAAAAPPSAPPDIDPHIALLKRVRDALEAL</sequence>
<proteinExistence type="predicted"/>
<dbReference type="KEGG" id="sact:DMT42_16120"/>
<evidence type="ECO:0000256" key="1">
    <source>
        <dbReference type="SAM" id="MobiDB-lite"/>
    </source>
</evidence>
<gene>
    <name evidence="2" type="ORF">DMT42_16120</name>
</gene>
<dbReference type="AlphaFoldDB" id="A0A2U9P3F0"/>
<reference evidence="2 3" key="1">
    <citation type="submission" date="2018-06" db="EMBL/GenBank/DDBJ databases">
        <title>The complete genome sequence of a nosiheptide producer Streptomyces actuosus ATCC 25421: deducing the ability of producing a new class III lantibiotics.</title>
        <authorList>
            <person name="Liu W."/>
            <person name="Sun F."/>
            <person name="Hu Y."/>
        </authorList>
    </citation>
    <scope>NUCLEOTIDE SEQUENCE [LARGE SCALE GENOMIC DNA]</scope>
    <source>
        <strain evidence="2 3">ATCC 25421</strain>
    </source>
</reference>
<accession>A0A2U9P3F0</accession>
<dbReference type="EMBL" id="CP029788">
    <property type="protein sequence ID" value="AWT43691.1"/>
    <property type="molecule type" value="Genomic_DNA"/>
</dbReference>
<feature type="compositionally biased region" description="Pro residues" evidence="1">
    <location>
        <begin position="1"/>
        <end position="11"/>
    </location>
</feature>